<evidence type="ECO:0000256" key="1">
    <source>
        <dbReference type="ARBA" id="ARBA00022737"/>
    </source>
</evidence>
<keyword evidence="1" id="KW-0677">Repeat</keyword>
<dbReference type="PANTHER" id="PTHR24198:SF165">
    <property type="entry name" value="ANKYRIN REPEAT-CONTAINING PROTEIN-RELATED"/>
    <property type="match status" value="1"/>
</dbReference>
<accession>A0ABR2IXW3</accession>
<evidence type="ECO:0000313" key="4">
    <source>
        <dbReference type="EMBL" id="KAK8870436.1"/>
    </source>
</evidence>
<evidence type="ECO:0000256" key="3">
    <source>
        <dbReference type="PROSITE-ProRule" id="PRU00023"/>
    </source>
</evidence>
<organism evidence="4 5">
    <name type="scientific">Tritrichomonas musculus</name>
    <dbReference type="NCBI Taxonomy" id="1915356"/>
    <lineage>
        <taxon>Eukaryota</taxon>
        <taxon>Metamonada</taxon>
        <taxon>Parabasalia</taxon>
        <taxon>Tritrichomonadida</taxon>
        <taxon>Tritrichomonadidae</taxon>
        <taxon>Tritrichomonas</taxon>
    </lineage>
</organism>
<dbReference type="PROSITE" id="PS50088">
    <property type="entry name" value="ANK_REPEAT"/>
    <property type="match status" value="2"/>
</dbReference>
<dbReference type="Gene3D" id="1.25.40.20">
    <property type="entry name" value="Ankyrin repeat-containing domain"/>
    <property type="match status" value="1"/>
</dbReference>
<sequence length="646" mass="73782">MEWTQEQLHEIDLITSMQNVLSELKTDNSDEYFNFLLNSEYLNSKVRFIELVRNIYEWSIYHPQKIYIYADLLKYLDNNSINIHEICGQVIISIAEHIIFKNRSSPIEAAPLHLLVQCYLRNIVPIQIIITNLSQSLTEKRHSKSTLSAYFMFFAPEVESFAPELYENFIHFLEINDCDKGNHKICSYFDFFKANNWSKLKLYRSHIHCMNPILRLLLDDDVENLKQMNAHPDFDINQNLTELPPLSPFYYLSNGPSLICAAAALNAVGCFKYLMLMNASICSQSQTEQGIAAYAAIGGNLEIIRIVEQAGADFNGTIHMSATFHHDDLFFWLHESKFPNLLLPSPQNKSVLGQAASSNNITILKYMIDQGYDMNRIDEHGECPLERAAYFGCNEFAKILLWLPNIDVNARTKTPPLCAAAFNGNVDIVVELLKRPFIDVNIPNGKKQTPLTLAASSAHYTTFSVLFDVPGVDYNIKDIMRSNLIHSIAMQNDIRIASMALKICDSSMLNESINNKGTPFHIACMMGNIDVVKLFLLRNDLNLNTQTTEGFTPLDQALRFYQIDIANLLISSTNAKATKIRLMQTKLMKKSQYLNNIMSEIFKAINYYIQKEDSKILNNKTENMIIIPKVNLGDIEDQQMNIINRK</sequence>
<reference evidence="4 5" key="1">
    <citation type="submission" date="2024-04" db="EMBL/GenBank/DDBJ databases">
        <title>Tritrichomonas musculus Genome.</title>
        <authorList>
            <person name="Alves-Ferreira E."/>
            <person name="Grigg M."/>
            <person name="Lorenzi H."/>
            <person name="Galac M."/>
        </authorList>
    </citation>
    <scope>NUCLEOTIDE SEQUENCE [LARGE SCALE GENOMIC DNA]</scope>
    <source>
        <strain evidence="4 5">EAF2021</strain>
    </source>
</reference>
<gene>
    <name evidence="4" type="ORF">M9Y10_008318</name>
</gene>
<dbReference type="PANTHER" id="PTHR24198">
    <property type="entry name" value="ANKYRIN REPEAT AND PROTEIN KINASE DOMAIN-CONTAINING PROTEIN"/>
    <property type="match status" value="1"/>
</dbReference>
<dbReference type="Pfam" id="PF12796">
    <property type="entry name" value="Ank_2"/>
    <property type="match status" value="2"/>
</dbReference>
<feature type="repeat" description="ANK" evidence="3">
    <location>
        <begin position="347"/>
        <end position="379"/>
    </location>
</feature>
<dbReference type="Pfam" id="PF00023">
    <property type="entry name" value="Ank"/>
    <property type="match status" value="1"/>
</dbReference>
<evidence type="ECO:0000256" key="2">
    <source>
        <dbReference type="ARBA" id="ARBA00023043"/>
    </source>
</evidence>
<dbReference type="SMART" id="SM00248">
    <property type="entry name" value="ANK"/>
    <property type="match status" value="7"/>
</dbReference>
<dbReference type="InterPro" id="IPR002110">
    <property type="entry name" value="Ankyrin_rpt"/>
</dbReference>
<protein>
    <recommendedName>
        <fullName evidence="6">DUF3447 domain-containing protein</fullName>
    </recommendedName>
</protein>
<dbReference type="Proteomes" id="UP001470230">
    <property type="component" value="Unassembled WGS sequence"/>
</dbReference>
<evidence type="ECO:0008006" key="6">
    <source>
        <dbReference type="Google" id="ProtNLM"/>
    </source>
</evidence>
<evidence type="ECO:0000313" key="5">
    <source>
        <dbReference type="Proteomes" id="UP001470230"/>
    </source>
</evidence>
<feature type="repeat" description="ANK" evidence="3">
    <location>
        <begin position="515"/>
        <end position="548"/>
    </location>
</feature>
<proteinExistence type="predicted"/>
<keyword evidence="5" id="KW-1185">Reference proteome</keyword>
<comment type="caution">
    <text evidence="4">The sequence shown here is derived from an EMBL/GenBank/DDBJ whole genome shotgun (WGS) entry which is preliminary data.</text>
</comment>
<dbReference type="InterPro" id="IPR036770">
    <property type="entry name" value="Ankyrin_rpt-contain_sf"/>
</dbReference>
<name>A0ABR2IXW3_9EUKA</name>
<dbReference type="EMBL" id="JAPFFF010000014">
    <property type="protein sequence ID" value="KAK8870436.1"/>
    <property type="molecule type" value="Genomic_DNA"/>
</dbReference>
<keyword evidence="2 3" id="KW-0040">ANK repeat</keyword>
<dbReference type="SUPFAM" id="SSF48403">
    <property type="entry name" value="Ankyrin repeat"/>
    <property type="match status" value="1"/>
</dbReference>